<dbReference type="OrthoDB" id="5898548at2"/>
<organism evidence="1 2">
    <name type="scientific">Vibrio quintilis</name>
    <dbReference type="NCBI Taxonomy" id="1117707"/>
    <lineage>
        <taxon>Bacteria</taxon>
        <taxon>Pseudomonadati</taxon>
        <taxon>Pseudomonadota</taxon>
        <taxon>Gammaproteobacteria</taxon>
        <taxon>Vibrionales</taxon>
        <taxon>Vibrionaceae</taxon>
        <taxon>Vibrio</taxon>
    </lineage>
</organism>
<dbReference type="STRING" id="1117707.VQ7734_02125"/>
<dbReference type="InterPro" id="IPR027417">
    <property type="entry name" value="P-loop_NTPase"/>
</dbReference>
<dbReference type="RefSeq" id="WP_073582257.1">
    <property type="nucleotide sequence ID" value="NZ_AP024897.1"/>
</dbReference>
<sequence>MYMRHSKKTDASKPDSHPINYDNVTYCSLQGASQRLEHLESVRQWILITSECPRPGVNLLSSSQMLCQKTIQLRPSRVMSEYEVVMKAIRSGNACAVMASDQFTPQQQARLGRLSKLYRCEIFFTRSDHQPLH</sequence>
<dbReference type="EMBL" id="FRFG01000025">
    <property type="protein sequence ID" value="SHO56356.1"/>
    <property type="molecule type" value="Genomic_DNA"/>
</dbReference>
<dbReference type="Proteomes" id="UP000184600">
    <property type="component" value="Unassembled WGS sequence"/>
</dbReference>
<accession>A0A1M7YV59</accession>
<keyword evidence="2" id="KW-1185">Reference proteome</keyword>
<evidence type="ECO:0000313" key="2">
    <source>
        <dbReference type="Proteomes" id="UP000184600"/>
    </source>
</evidence>
<protein>
    <submittedName>
        <fullName evidence="1">Uncharacterized protein</fullName>
    </submittedName>
</protein>
<reference evidence="2" key="1">
    <citation type="submission" date="2016-12" db="EMBL/GenBank/DDBJ databases">
        <authorList>
            <person name="Rodrigo-Torres L."/>
            <person name="Arahal R.D."/>
            <person name="Lucena T."/>
        </authorList>
    </citation>
    <scope>NUCLEOTIDE SEQUENCE [LARGE SCALE GENOMIC DNA]</scope>
</reference>
<dbReference type="Gene3D" id="3.40.50.300">
    <property type="entry name" value="P-loop containing nucleotide triphosphate hydrolases"/>
    <property type="match status" value="1"/>
</dbReference>
<dbReference type="AlphaFoldDB" id="A0A1M7YV59"/>
<proteinExistence type="predicted"/>
<evidence type="ECO:0000313" key="1">
    <source>
        <dbReference type="EMBL" id="SHO56356.1"/>
    </source>
</evidence>
<gene>
    <name evidence="1" type="ORF">VQ7734_02125</name>
</gene>
<name>A0A1M7YV59_9VIBR</name>